<keyword evidence="1" id="KW-0687">Ribonucleoprotein</keyword>
<keyword evidence="1" id="KW-0689">Ribosomal protein</keyword>
<dbReference type="GO" id="GO:0003735">
    <property type="term" value="F:structural constituent of ribosome"/>
    <property type="evidence" value="ECO:0007669"/>
    <property type="project" value="InterPro"/>
</dbReference>
<reference evidence="2" key="2">
    <citation type="submission" date="2010-03" db="EMBL/GenBank/DDBJ databases">
        <title>Atlantic Lepeophtheirus salmonis ESTs and full-length cDNAs.</title>
        <authorList>
            <person name="Yasuike M."/>
            <person name="von Schalburg K."/>
            <person name="Cooper G."/>
            <person name="Leong J."/>
            <person name="Nilsen F."/>
            <person name="Jones S.R.M."/>
            <person name="Koop B.F."/>
        </authorList>
    </citation>
    <scope>NUCLEOTIDE SEQUENCE</scope>
    <source>
        <strain evidence="2">Atlantic form</strain>
        <tissue evidence="2">Mixed tissue</tissue>
    </source>
</reference>
<dbReference type="EMBL" id="BT078379">
    <property type="protein sequence ID" value="ACO12803.1"/>
    <property type="molecule type" value="mRNA"/>
</dbReference>
<dbReference type="Gene3D" id="2.40.50.140">
    <property type="entry name" value="Nucleic acid-binding proteins"/>
    <property type="match status" value="1"/>
</dbReference>
<dbReference type="EMBL" id="HACA01005814">
    <property type="protein sequence ID" value="CDW23175.1"/>
    <property type="molecule type" value="Transcribed_RNA"/>
</dbReference>
<evidence type="ECO:0000313" key="3">
    <source>
        <dbReference type="EMBL" id="CAF3000483.1"/>
    </source>
</evidence>
<reference evidence="1" key="1">
    <citation type="submission" date="2009-06" db="EMBL/GenBank/DDBJ databases">
        <title>Lepeophtheirus salmonis ESTs and full-length cDNAs.</title>
        <authorList>
            <person name="Yasuike M."/>
            <person name="von Schalburg K."/>
            <person name="Cooper G."/>
            <person name="Leong J."/>
            <person name="Jones S.R.M."/>
            <person name="Koop B.F."/>
        </authorList>
    </citation>
    <scope>NUCLEOTIDE SEQUENCE</scope>
    <source>
        <strain evidence="1">Pacific form</strain>
        <tissue evidence="1">Whole</tissue>
    </source>
</reference>
<reference evidence="3" key="4">
    <citation type="submission" date="2021-02" db="EMBL/GenBank/DDBJ databases">
        <authorList>
            <person name="Bekaert M."/>
        </authorList>
    </citation>
    <scope>NUCLEOTIDE SEQUENCE</scope>
    <source>
        <strain evidence="3">IoA-00</strain>
    </source>
</reference>
<keyword evidence="5" id="KW-1185">Reference proteome</keyword>
<organism evidence="1">
    <name type="scientific">Lepeophtheirus salmonis</name>
    <name type="common">Salmon louse</name>
    <name type="synonym">Caligus salmonis</name>
    <dbReference type="NCBI Taxonomy" id="72036"/>
    <lineage>
        <taxon>Eukaryota</taxon>
        <taxon>Metazoa</taxon>
        <taxon>Ecdysozoa</taxon>
        <taxon>Arthropoda</taxon>
        <taxon>Crustacea</taxon>
        <taxon>Multicrustacea</taxon>
        <taxon>Hexanauplia</taxon>
        <taxon>Copepoda</taxon>
        <taxon>Siphonostomatoida</taxon>
        <taxon>Caligidae</taxon>
        <taxon>Lepeophtheirus</taxon>
    </lineage>
</organism>
<dbReference type="AlphaFoldDB" id="C1BUV0"/>
<evidence type="ECO:0000313" key="5">
    <source>
        <dbReference type="Proteomes" id="UP000675881"/>
    </source>
</evidence>
<dbReference type="EMBL" id="HG994586">
    <property type="protein sequence ID" value="CAF3000483.1"/>
    <property type="molecule type" value="Genomic_DNA"/>
</dbReference>
<name>C1BUV0_LEPSM</name>
<dbReference type="InterPro" id="IPR012340">
    <property type="entry name" value="NA-bd_OB-fold"/>
</dbReference>
<accession>C1BUV0</accession>
<dbReference type="PANTHER" id="PTHR24088">
    <property type="entry name" value="28S RIBOSOMAL PROTEIN S17, MITOCHONDRIAL"/>
    <property type="match status" value="1"/>
</dbReference>
<evidence type="ECO:0000313" key="2">
    <source>
        <dbReference type="EMBL" id="ADD38380.1"/>
    </source>
</evidence>
<gene>
    <name evidence="1" type="primary">RT17</name>
    <name evidence="3" type="ORF">LSAA_13446</name>
</gene>
<evidence type="ECO:0000313" key="4">
    <source>
        <dbReference type="EMBL" id="CDW23175.1"/>
    </source>
</evidence>
<dbReference type="PANTHER" id="PTHR24088:SF0">
    <property type="entry name" value="SMALL RIBOSOMAL SUBUNIT PROTEIN US17M"/>
    <property type="match status" value="1"/>
</dbReference>
<dbReference type="GO" id="GO:0005763">
    <property type="term" value="C:mitochondrial small ribosomal subunit"/>
    <property type="evidence" value="ECO:0007669"/>
    <property type="project" value="InterPro"/>
</dbReference>
<dbReference type="SUPFAM" id="SSF50249">
    <property type="entry name" value="Nucleic acid-binding proteins"/>
    <property type="match status" value="1"/>
</dbReference>
<reference evidence="4" key="3">
    <citation type="submission" date="2014-05" db="EMBL/GenBank/DDBJ databases">
        <authorList>
            <person name="Chronopoulou M."/>
        </authorList>
    </citation>
    <scope>NUCLEOTIDE SEQUENCE</scope>
    <source>
        <tissue evidence="4">Whole organism</tissue>
    </source>
</reference>
<dbReference type="InterPro" id="IPR039193">
    <property type="entry name" value="Ribosomal_uS17m_metazoa"/>
</dbReference>
<dbReference type="EMBL" id="BT121450">
    <property type="protein sequence ID" value="ADD38380.1"/>
    <property type="molecule type" value="mRNA"/>
</dbReference>
<protein>
    <submittedName>
        <fullName evidence="3">(salmon louse) hypothetical protein</fullName>
    </submittedName>
    <submittedName>
        <fullName evidence="2">28S ribosomal protein S17, mitochondrial</fullName>
    </submittedName>
    <submittedName>
        <fullName evidence="1">Mitochondrial 28S ribosomal protein S17</fullName>
    </submittedName>
    <submittedName>
        <fullName evidence="4">Putative LOC100652102 [Bombus terrestris]</fullName>
    </submittedName>
</protein>
<dbReference type="OrthoDB" id="274752at2759"/>
<sequence>MATNILKNKILIGRVLPALAGNNNVKVQIPHFVYDEYFKAYFEKREEVIALDKKALAKTGDTVLISKMEGSFDKKVTHLVKEVVSKLGDVKDPFTGESVVGSKYRTQMNKEDALYGKRRSFRDFDYDTAPERGWQSGKRDFSDKPTYRKWHNFKKEDPYALLS</sequence>
<dbReference type="Proteomes" id="UP000675881">
    <property type="component" value="Chromosome 7"/>
</dbReference>
<proteinExistence type="evidence at transcript level"/>
<dbReference type="GO" id="GO:0032543">
    <property type="term" value="P:mitochondrial translation"/>
    <property type="evidence" value="ECO:0007669"/>
    <property type="project" value="TreeGrafter"/>
</dbReference>
<evidence type="ECO:0000313" key="1">
    <source>
        <dbReference type="EMBL" id="ACO12803.1"/>
    </source>
</evidence>